<comment type="caution">
    <text evidence="6">The sequence shown here is derived from an EMBL/GenBank/DDBJ whole genome shotgun (WGS) entry which is preliminary data.</text>
</comment>
<dbReference type="SMART" id="SM00487">
    <property type="entry name" value="DEXDc"/>
    <property type="match status" value="1"/>
</dbReference>
<evidence type="ECO:0000259" key="5">
    <source>
        <dbReference type="PROSITE" id="PS51194"/>
    </source>
</evidence>
<dbReference type="PROSITE" id="PS50966">
    <property type="entry name" value="ZF_SWIM"/>
    <property type="match status" value="1"/>
</dbReference>
<reference evidence="6 7" key="1">
    <citation type="submission" date="2018-10" db="EMBL/GenBank/DDBJ databases">
        <title>Sequencing the genomes of 1000 actinobacteria strains.</title>
        <authorList>
            <person name="Klenk H.-P."/>
        </authorList>
    </citation>
    <scope>NUCLEOTIDE SEQUENCE [LARGE SCALE GENOMIC DNA]</scope>
    <source>
        <strain evidence="6 7">DSM 44343</strain>
    </source>
</reference>
<proteinExistence type="predicted"/>
<dbReference type="AlphaFoldDB" id="A0A495K658"/>
<dbReference type="InterPro" id="IPR000330">
    <property type="entry name" value="SNF2_N"/>
</dbReference>
<dbReference type="Gene3D" id="3.40.50.300">
    <property type="entry name" value="P-loop containing nucleotide triphosphate hydrolases"/>
    <property type="match status" value="1"/>
</dbReference>
<dbReference type="GO" id="GO:0016787">
    <property type="term" value="F:hydrolase activity"/>
    <property type="evidence" value="ECO:0007669"/>
    <property type="project" value="UniProtKB-KW"/>
</dbReference>
<sequence>MSPFVVGARTTSQERPAASSRFAGLTPAGLVVSACGDNLQPMTTEWAYTITPDALKGDFDAGAIQRGSAYARQRRVAAVQWDDDKRRLTGRCQGTGVATYSVRVVFSHLGPDWKLADAGCTCPVGYFCKHAVALLLTFADEAATAATPPIQRSPQWERTLQVLYSENHPEPPEKLALQVFLSAPSLFASRTHRAQLALRPMRPGTRSAWIKSGVDWPAIVDLKPGTFAAQQLSVLQSMARDSMRTTPYGLPHGLILADAPATIWQQLDAAAAAGIPLLGDPASGINTVQVAKRAGLTVSVSGEVGADAHVSVEVTIDGNVVPTSEVTILGKGDPHGIGYLDADGVLTLAPFDSADAPAAALLHGDQPIVIPAADVSRFADVVLPRLRESVPIRVDDSVFVAPTISGPTPVVTVRFTGDVAHTHWAMRYLVNSTPRDLDDAIGTQPSWRDRAIEERIWESIREALAAVALTSDAAGRRLIAAFDAQRGSGRVRQADEVGPVDYEEAVNGVTTHFLRHDVHLNPLETARLCAEVLPALAGRDDLIVEVAEVAQRYRQVTERARLRIAGSQSADTDWLDLDITMDVDGEQIPIAEVLAELSTGATHMLLPSGVYFPLDSPELVKLRQLMDEAEVLGEAESGKVPAVPTNVTLWEELLELGVVDEQLQAWQERIATLSAARPPEPVQPPVMLHATLRDYQLDGLNWLSFLWDNGFGGVLADDMGLGKTLQTLALFGRARENGETGRFLVVAPTSVVNNWASECHRFTDLRAVTITATQARGRTPLAEIIADADVVITTYALLRIDFPAYDEQHWAAMVLDEAQFVKNRNSKAHLCARRLKTPFKLAITGTPMENNLMELWSLLSITVPGLFPDPKAFADYFRKPIEKGEDPERLPVLRKRIKPVMLRRTKDQVARDLPAKQEQILHVELSARHRKIYDTRLVREREIVLGLLGDLEKNRFQIFRSLTMLRQLSLHAGLVDPADAEVASAKVDFIREQLPELIAEGHSALIFSSFTGFLDVLRRGLDGDGITYSYLDGSLSSRERAEAVSAFTEGTTQVFLISLKAGGFGLNLTEADYCFVCDPWWNPAAEAQAVDRTHRIGQTRPVTVYRLVSADTIEAKVVALQNRKRELFSAVVDDGNMFSSTVSADDIRHMLD</sequence>
<dbReference type="Proteomes" id="UP000274762">
    <property type="component" value="Unassembled WGS sequence"/>
</dbReference>
<dbReference type="GO" id="GO:0005524">
    <property type="term" value="F:ATP binding"/>
    <property type="evidence" value="ECO:0007669"/>
    <property type="project" value="InterPro"/>
</dbReference>
<keyword evidence="1" id="KW-0378">Hydrolase</keyword>
<feature type="domain" description="Helicase ATP-binding" evidence="4">
    <location>
        <begin position="704"/>
        <end position="865"/>
    </location>
</feature>
<dbReference type="Gene3D" id="3.40.50.10810">
    <property type="entry name" value="Tandem AAA-ATPase domain"/>
    <property type="match status" value="1"/>
</dbReference>
<feature type="domain" description="SWIM-type" evidence="3">
    <location>
        <begin position="100"/>
        <end position="139"/>
    </location>
</feature>
<dbReference type="InterPro" id="IPR001650">
    <property type="entry name" value="Helicase_C-like"/>
</dbReference>
<evidence type="ECO:0000256" key="1">
    <source>
        <dbReference type="ARBA" id="ARBA00022801"/>
    </source>
</evidence>
<dbReference type="InterPro" id="IPR027417">
    <property type="entry name" value="P-loop_NTPase"/>
</dbReference>
<dbReference type="Pfam" id="PF04434">
    <property type="entry name" value="SWIM"/>
    <property type="match status" value="1"/>
</dbReference>
<evidence type="ECO:0000313" key="6">
    <source>
        <dbReference type="EMBL" id="RKR96681.1"/>
    </source>
</evidence>
<evidence type="ECO:0000259" key="3">
    <source>
        <dbReference type="PROSITE" id="PS50966"/>
    </source>
</evidence>
<keyword evidence="2" id="KW-0862">Zinc</keyword>
<name>A0A495K658_WILMA</name>
<accession>A0A495K658</accession>
<dbReference type="Pfam" id="PF00176">
    <property type="entry name" value="SNF2-rel_dom"/>
    <property type="match status" value="1"/>
</dbReference>
<dbReference type="InterPro" id="IPR038718">
    <property type="entry name" value="SNF2-like_sf"/>
</dbReference>
<dbReference type="PROSITE" id="PS51192">
    <property type="entry name" value="HELICASE_ATP_BIND_1"/>
    <property type="match status" value="1"/>
</dbReference>
<dbReference type="PANTHER" id="PTHR10799">
    <property type="entry name" value="SNF2/RAD54 HELICASE FAMILY"/>
    <property type="match status" value="1"/>
</dbReference>
<keyword evidence="2" id="KW-0479">Metal-binding</keyword>
<evidence type="ECO:0000256" key="2">
    <source>
        <dbReference type="PROSITE-ProRule" id="PRU00325"/>
    </source>
</evidence>
<dbReference type="EMBL" id="RBKV01000001">
    <property type="protein sequence ID" value="RKR96681.1"/>
    <property type="molecule type" value="Genomic_DNA"/>
</dbReference>
<dbReference type="CDD" id="cd18793">
    <property type="entry name" value="SF2_C_SNF"/>
    <property type="match status" value="1"/>
</dbReference>
<dbReference type="Pfam" id="PF00271">
    <property type="entry name" value="Helicase_C"/>
    <property type="match status" value="1"/>
</dbReference>
<dbReference type="PROSITE" id="PS51194">
    <property type="entry name" value="HELICASE_CTER"/>
    <property type="match status" value="1"/>
</dbReference>
<keyword evidence="2" id="KW-0863">Zinc-finger</keyword>
<organism evidence="6 7">
    <name type="scientific">Williamsia marianensis</name>
    <dbReference type="NCBI Taxonomy" id="85044"/>
    <lineage>
        <taxon>Bacteria</taxon>
        <taxon>Bacillati</taxon>
        <taxon>Actinomycetota</taxon>
        <taxon>Actinomycetes</taxon>
        <taxon>Mycobacteriales</taxon>
        <taxon>Nocardiaceae</taxon>
        <taxon>Williamsia</taxon>
    </lineage>
</organism>
<evidence type="ECO:0000313" key="7">
    <source>
        <dbReference type="Proteomes" id="UP000274762"/>
    </source>
</evidence>
<dbReference type="SUPFAM" id="SSF52540">
    <property type="entry name" value="P-loop containing nucleoside triphosphate hydrolases"/>
    <property type="match status" value="2"/>
</dbReference>
<evidence type="ECO:0000259" key="4">
    <source>
        <dbReference type="PROSITE" id="PS51192"/>
    </source>
</evidence>
<dbReference type="InterPro" id="IPR049730">
    <property type="entry name" value="SNF2/RAD54-like_C"/>
</dbReference>
<dbReference type="InterPro" id="IPR014001">
    <property type="entry name" value="Helicase_ATP-bd"/>
</dbReference>
<feature type="domain" description="Helicase C-terminal" evidence="5">
    <location>
        <begin position="993"/>
        <end position="1138"/>
    </location>
</feature>
<gene>
    <name evidence="6" type="ORF">DFJ75_3535</name>
</gene>
<dbReference type="CDD" id="cd18012">
    <property type="entry name" value="DEXQc_arch_SWI2_SNF2"/>
    <property type="match status" value="1"/>
</dbReference>
<protein>
    <submittedName>
        <fullName evidence="6">SWIM zinc finger protein</fullName>
    </submittedName>
</protein>
<dbReference type="GO" id="GO:0008270">
    <property type="term" value="F:zinc ion binding"/>
    <property type="evidence" value="ECO:0007669"/>
    <property type="project" value="UniProtKB-KW"/>
</dbReference>
<dbReference type="SMART" id="SM00490">
    <property type="entry name" value="HELICc"/>
    <property type="match status" value="1"/>
</dbReference>
<dbReference type="InterPro" id="IPR007527">
    <property type="entry name" value="Znf_SWIM"/>
</dbReference>